<comment type="subcellular location">
    <subcellularLocation>
        <location evidence="1">Cytoplasmic vesicle membrane</location>
    </subcellularLocation>
    <subcellularLocation>
        <location evidence="2">Endomembrane system</location>
        <topology evidence="2">Peripheral membrane protein</topology>
    </subcellularLocation>
    <subcellularLocation>
        <location evidence="6">Synapse</location>
    </subcellularLocation>
</comment>
<evidence type="ECO:0000259" key="8">
    <source>
        <dbReference type="PROSITE" id="PS51886"/>
    </source>
</evidence>
<organism evidence="9">
    <name type="scientific">Oppiella nova</name>
    <dbReference type="NCBI Taxonomy" id="334625"/>
    <lineage>
        <taxon>Eukaryota</taxon>
        <taxon>Metazoa</taxon>
        <taxon>Ecdysozoa</taxon>
        <taxon>Arthropoda</taxon>
        <taxon>Chelicerata</taxon>
        <taxon>Arachnida</taxon>
        <taxon>Acari</taxon>
        <taxon>Acariformes</taxon>
        <taxon>Sarcoptiformes</taxon>
        <taxon>Oribatida</taxon>
        <taxon>Brachypylina</taxon>
        <taxon>Oppioidea</taxon>
        <taxon>Oppiidae</taxon>
        <taxon>Oppiella</taxon>
    </lineage>
</organism>
<feature type="region of interest" description="Disordered" evidence="7">
    <location>
        <begin position="1"/>
        <end position="27"/>
    </location>
</feature>
<keyword evidence="10" id="KW-1185">Reference proteome</keyword>
<dbReference type="Proteomes" id="UP000728032">
    <property type="component" value="Unassembled WGS sequence"/>
</dbReference>
<evidence type="ECO:0000256" key="4">
    <source>
        <dbReference type="ARBA" id="ARBA00023136"/>
    </source>
</evidence>
<dbReference type="AlphaFoldDB" id="A0A7R9LW12"/>
<keyword evidence="4" id="KW-0472">Membrane</keyword>
<dbReference type="Gene3D" id="1.10.472.80">
    <property type="entry name" value="Ypt/Rab-GAP domain of gyp1p, domain 3"/>
    <property type="match status" value="1"/>
</dbReference>
<protein>
    <recommendedName>
        <fullName evidence="8">TLDc domain-containing protein</fullName>
    </recommendedName>
</protein>
<dbReference type="Pfam" id="PF07534">
    <property type="entry name" value="TLD"/>
    <property type="match status" value="1"/>
</dbReference>
<feature type="compositionally biased region" description="Basic and acidic residues" evidence="7">
    <location>
        <begin position="1"/>
        <end position="15"/>
    </location>
</feature>
<evidence type="ECO:0000313" key="10">
    <source>
        <dbReference type="Proteomes" id="UP000728032"/>
    </source>
</evidence>
<dbReference type="EMBL" id="CAJPVJ010003360">
    <property type="protein sequence ID" value="CAG2167456.1"/>
    <property type="molecule type" value="Genomic_DNA"/>
</dbReference>
<evidence type="ECO:0000256" key="1">
    <source>
        <dbReference type="ARBA" id="ARBA00004156"/>
    </source>
</evidence>
<reference evidence="9" key="1">
    <citation type="submission" date="2020-11" db="EMBL/GenBank/DDBJ databases">
        <authorList>
            <person name="Tran Van P."/>
        </authorList>
    </citation>
    <scope>NUCLEOTIDE SEQUENCE</scope>
</reference>
<proteinExistence type="predicted"/>
<dbReference type="EMBL" id="OC918185">
    <property type="protein sequence ID" value="CAD7648852.1"/>
    <property type="molecule type" value="Genomic_DNA"/>
</dbReference>
<dbReference type="InterPro" id="IPR035969">
    <property type="entry name" value="Rab-GAP_TBC_sf"/>
</dbReference>
<dbReference type="PANTHER" id="PTHR23354">
    <property type="entry name" value="NUCLEOLAR PROTEIN 7/ESTROGEN RECEPTOR COACTIVATOR-RELATED"/>
    <property type="match status" value="1"/>
</dbReference>
<evidence type="ECO:0000256" key="7">
    <source>
        <dbReference type="SAM" id="MobiDB-lite"/>
    </source>
</evidence>
<evidence type="ECO:0000256" key="2">
    <source>
        <dbReference type="ARBA" id="ARBA00004184"/>
    </source>
</evidence>
<gene>
    <name evidence="9" type="ORF">ONB1V03_LOCUS6963</name>
</gene>
<evidence type="ECO:0000256" key="6">
    <source>
        <dbReference type="ARBA" id="ARBA00034103"/>
    </source>
</evidence>
<dbReference type="InterPro" id="IPR006571">
    <property type="entry name" value="TLDc_dom"/>
</dbReference>
<dbReference type="GO" id="GO:0045202">
    <property type="term" value="C:synapse"/>
    <property type="evidence" value="ECO:0007669"/>
    <property type="project" value="UniProtKB-SubCell"/>
</dbReference>
<dbReference type="InterPro" id="IPR000195">
    <property type="entry name" value="Rab-GAP-TBC_dom"/>
</dbReference>
<feature type="compositionally biased region" description="Low complexity" evidence="7">
    <location>
        <begin position="16"/>
        <end position="25"/>
    </location>
</feature>
<accession>A0A7R9LW12</accession>
<dbReference type="OrthoDB" id="10065050at2759"/>
<dbReference type="SUPFAM" id="SSF47923">
    <property type="entry name" value="Ypt/Rab-GAP domain of gyp1p"/>
    <property type="match status" value="1"/>
</dbReference>
<name>A0A7R9LW12_9ACAR</name>
<dbReference type="GO" id="GO:0030659">
    <property type="term" value="C:cytoplasmic vesicle membrane"/>
    <property type="evidence" value="ECO:0007669"/>
    <property type="project" value="UniProtKB-SubCell"/>
</dbReference>
<evidence type="ECO:0000256" key="3">
    <source>
        <dbReference type="ARBA" id="ARBA00023018"/>
    </source>
</evidence>
<dbReference type="PANTHER" id="PTHR23354:SF122">
    <property type="entry name" value="GTPASE-ACTIVATING PROTEIN SKYWALKER"/>
    <property type="match status" value="1"/>
</dbReference>
<keyword evidence="3" id="KW-0770">Synapse</keyword>
<dbReference type="Pfam" id="PF00566">
    <property type="entry name" value="RabGAP-TBC"/>
    <property type="match status" value="1"/>
</dbReference>
<evidence type="ECO:0000256" key="5">
    <source>
        <dbReference type="ARBA" id="ARBA00023329"/>
    </source>
</evidence>
<dbReference type="GO" id="GO:0012505">
    <property type="term" value="C:endomembrane system"/>
    <property type="evidence" value="ECO:0007669"/>
    <property type="project" value="UniProtKB-SubCell"/>
</dbReference>
<sequence length="514" mass="57829">MRDQSLVDAEERLELESSSPGLGLRAAKDMPPKQWKAVLRSHSVALRDPLRDDLWRELALRHSCGARPPTPDDALSTALETRKLPKFVEPRVARFFRLNPAGRQDVTRVLWSLSQSCPHVTFAPLVYPLTALFLHFHDVIDVYKCMYSLINSRDVHFMATTRAEKSRDAIILVKLTKKLGILRPRKVGADAREKLRNNALDTAFGEYLQWIFSLPFHHVVRVVDCFLVEGEKFLFRVALTLALLCHKTKGDGLSLDKMRDFCESIADVISPNKLIATALKVTRLSRKDIARAKSKAELRSESVSFCESPLHAKYDVIDTKDYIVGARIAPLHFRSSILSTWSLLDALWEWLPERLVVREPVVVFCSAENGNSLQTFFTLCADFEPTLLLIKTIQNEIFGAFCSTSWSKRLDLSQTKSGQYFGTGETFLFVLAPKVTKYEWIGRQRAIDSHSQQLFMSATARSLCVGSGGGAFGLFIDESLTRGQSAKCDTFANDPLSQDSTNFDISVLEVIAFS</sequence>
<dbReference type="SMART" id="SM00584">
    <property type="entry name" value="TLDc"/>
    <property type="match status" value="1"/>
</dbReference>
<evidence type="ECO:0000313" key="9">
    <source>
        <dbReference type="EMBL" id="CAD7648852.1"/>
    </source>
</evidence>
<keyword evidence="5" id="KW-0968">Cytoplasmic vesicle</keyword>
<dbReference type="PROSITE" id="PS51886">
    <property type="entry name" value="TLDC"/>
    <property type="match status" value="1"/>
</dbReference>
<feature type="domain" description="TLDc" evidence="8">
    <location>
        <begin position="337"/>
        <end position="514"/>
    </location>
</feature>